<evidence type="ECO:0000256" key="1">
    <source>
        <dbReference type="SAM" id="MobiDB-lite"/>
    </source>
</evidence>
<organism evidence="3 4">
    <name type="scientific">Morococcus cerebrosus</name>
    <dbReference type="NCBI Taxonomy" id="1056807"/>
    <lineage>
        <taxon>Bacteria</taxon>
        <taxon>Pseudomonadati</taxon>
        <taxon>Pseudomonadota</taxon>
        <taxon>Betaproteobacteria</taxon>
        <taxon>Neisseriales</taxon>
        <taxon>Neisseriaceae</taxon>
        <taxon>Morococcus</taxon>
    </lineage>
</organism>
<reference evidence="3 4" key="1">
    <citation type="submission" date="2014-12" db="EMBL/GenBank/DDBJ databases">
        <title>Genome sequence of Morococcus cerebrosus.</title>
        <authorList>
            <person name="Shin S.-K."/>
            <person name="Yi H."/>
        </authorList>
    </citation>
    <scope>NUCLEOTIDE SEQUENCE [LARGE SCALE GENOMIC DNA]</scope>
    <source>
        <strain evidence="3 4">CIP 81.93</strain>
    </source>
</reference>
<accession>A0A0C1GNP1</accession>
<protein>
    <submittedName>
        <fullName evidence="3">Uncharacterized protein</fullName>
    </submittedName>
</protein>
<gene>
    <name evidence="3" type="ORF">MCC93_15630</name>
</gene>
<dbReference type="AlphaFoldDB" id="A0A0C1GNP1"/>
<evidence type="ECO:0000313" key="4">
    <source>
        <dbReference type="Proteomes" id="UP000031390"/>
    </source>
</evidence>
<evidence type="ECO:0000313" key="3">
    <source>
        <dbReference type="EMBL" id="KIC07026.1"/>
    </source>
</evidence>
<feature type="region of interest" description="Disordered" evidence="1">
    <location>
        <begin position="41"/>
        <end position="74"/>
    </location>
</feature>
<dbReference type="Proteomes" id="UP000031390">
    <property type="component" value="Unassembled WGS sequence"/>
</dbReference>
<evidence type="ECO:0000256" key="2">
    <source>
        <dbReference type="SAM" id="SignalP"/>
    </source>
</evidence>
<feature type="signal peptide" evidence="2">
    <location>
        <begin position="1"/>
        <end position="15"/>
    </location>
</feature>
<feature type="chain" id="PRO_5012836531" evidence="2">
    <location>
        <begin position="16"/>
        <end position="74"/>
    </location>
</feature>
<comment type="caution">
    <text evidence="3">The sequence shown here is derived from an EMBL/GenBank/DDBJ whole genome shotgun (WGS) entry which is preliminary data.</text>
</comment>
<proteinExistence type="predicted"/>
<keyword evidence="2" id="KW-0732">Signal</keyword>
<name>A0A0C1GNP1_9NEIS</name>
<dbReference type="PATRIC" id="fig|1056807.3.peg.1500"/>
<dbReference type="EMBL" id="JUFZ01000070">
    <property type="protein sequence ID" value="KIC07026.1"/>
    <property type="molecule type" value="Genomic_DNA"/>
</dbReference>
<sequence length="74" mass="8243">MFFIAFFIRILPHTAALFWAACNLADFNSKTDCSSGFLHSAPKRGAGYAQSRPPRRVSDKEQAGRLKRLPACAR</sequence>